<dbReference type="PANTHER" id="PTHR43625">
    <property type="entry name" value="AFLATOXIN B1 ALDEHYDE REDUCTASE"/>
    <property type="match status" value="1"/>
</dbReference>
<dbReference type="Gene3D" id="3.20.20.100">
    <property type="entry name" value="NADP-dependent oxidoreductase domain"/>
    <property type="match status" value="1"/>
</dbReference>
<evidence type="ECO:0000256" key="1">
    <source>
        <dbReference type="ARBA" id="ARBA00023002"/>
    </source>
</evidence>
<sequence>MVNRVAKLGGTASEITVGRVSHGLMLMCIPLGRLSDEECFECIKAGIDALPAGAKAFLNSGEFYSATGGTENLELLSRFYAKYPEYADKTFLSVKGAMVGAQVPDCSADGLRKSVENITEALGPHKKMDLFQPARMDPKVTPEDMMLGLVALLREGYFSHIGLSECNATTLRRAHAVHPITAAEIEVSLRAYDQQQKDIIATAAELGVSVVAYSPIGHGFLTGSITTQAEVPKGDFRAHLTRFNEENLPHNLRIVAPILALAQKKGVTPAQLCIAWVAALGPHVIPLPGSSEQDAGEPRRRDIELSGEEMTELNTLAAGADIKGDRYWGGPEGQFLFG</sequence>
<dbReference type="EMBL" id="JARKIF010000048">
    <property type="protein sequence ID" value="KAJ7607665.1"/>
    <property type="molecule type" value="Genomic_DNA"/>
</dbReference>
<dbReference type="GO" id="GO:0016491">
    <property type="term" value="F:oxidoreductase activity"/>
    <property type="evidence" value="ECO:0007669"/>
    <property type="project" value="UniProtKB-KW"/>
</dbReference>
<dbReference type="AlphaFoldDB" id="A0AAD7B1L4"/>
<protein>
    <submittedName>
        <fullName evidence="3">Aldo/keto reductase</fullName>
    </submittedName>
</protein>
<keyword evidence="4" id="KW-1185">Reference proteome</keyword>
<keyword evidence="1" id="KW-0560">Oxidoreductase</keyword>
<evidence type="ECO:0000313" key="4">
    <source>
        <dbReference type="Proteomes" id="UP001221142"/>
    </source>
</evidence>
<feature type="domain" description="NADP-dependent oxidoreductase" evidence="2">
    <location>
        <begin position="32"/>
        <end position="298"/>
    </location>
</feature>
<dbReference type="InterPro" id="IPR036812">
    <property type="entry name" value="NAD(P)_OxRdtase_dom_sf"/>
</dbReference>
<reference evidence="3" key="1">
    <citation type="submission" date="2023-03" db="EMBL/GenBank/DDBJ databases">
        <title>Massive genome expansion in bonnet fungi (Mycena s.s.) driven by repeated elements and novel gene families across ecological guilds.</title>
        <authorList>
            <consortium name="Lawrence Berkeley National Laboratory"/>
            <person name="Harder C.B."/>
            <person name="Miyauchi S."/>
            <person name="Viragh M."/>
            <person name="Kuo A."/>
            <person name="Thoen E."/>
            <person name="Andreopoulos B."/>
            <person name="Lu D."/>
            <person name="Skrede I."/>
            <person name="Drula E."/>
            <person name="Henrissat B."/>
            <person name="Morin E."/>
            <person name="Kohler A."/>
            <person name="Barry K."/>
            <person name="LaButti K."/>
            <person name="Morin E."/>
            <person name="Salamov A."/>
            <person name="Lipzen A."/>
            <person name="Mereny Z."/>
            <person name="Hegedus B."/>
            <person name="Baldrian P."/>
            <person name="Stursova M."/>
            <person name="Weitz H."/>
            <person name="Taylor A."/>
            <person name="Grigoriev I.V."/>
            <person name="Nagy L.G."/>
            <person name="Martin F."/>
            <person name="Kauserud H."/>
        </authorList>
    </citation>
    <scope>NUCLEOTIDE SEQUENCE</scope>
    <source>
        <strain evidence="3">9284</strain>
    </source>
</reference>
<name>A0AAD7B1L4_9AGAR</name>
<dbReference type="InterPro" id="IPR050791">
    <property type="entry name" value="Aldo-Keto_reductase"/>
</dbReference>
<comment type="caution">
    <text evidence="3">The sequence shown here is derived from an EMBL/GenBank/DDBJ whole genome shotgun (WGS) entry which is preliminary data.</text>
</comment>
<accession>A0AAD7B1L4</accession>
<evidence type="ECO:0000313" key="3">
    <source>
        <dbReference type="EMBL" id="KAJ7607665.1"/>
    </source>
</evidence>
<dbReference type="CDD" id="cd19077">
    <property type="entry name" value="AKR_AKR8A1-2"/>
    <property type="match status" value="1"/>
</dbReference>
<dbReference type="PANTHER" id="PTHR43625:SF78">
    <property type="entry name" value="PYRIDOXAL REDUCTASE-RELATED"/>
    <property type="match status" value="1"/>
</dbReference>
<dbReference type="GO" id="GO:0005737">
    <property type="term" value="C:cytoplasm"/>
    <property type="evidence" value="ECO:0007669"/>
    <property type="project" value="TreeGrafter"/>
</dbReference>
<dbReference type="SUPFAM" id="SSF51430">
    <property type="entry name" value="NAD(P)-linked oxidoreductase"/>
    <property type="match status" value="1"/>
</dbReference>
<organism evidence="3 4">
    <name type="scientific">Roridomyces roridus</name>
    <dbReference type="NCBI Taxonomy" id="1738132"/>
    <lineage>
        <taxon>Eukaryota</taxon>
        <taxon>Fungi</taxon>
        <taxon>Dikarya</taxon>
        <taxon>Basidiomycota</taxon>
        <taxon>Agaricomycotina</taxon>
        <taxon>Agaricomycetes</taxon>
        <taxon>Agaricomycetidae</taxon>
        <taxon>Agaricales</taxon>
        <taxon>Marasmiineae</taxon>
        <taxon>Mycenaceae</taxon>
        <taxon>Roridomyces</taxon>
    </lineage>
</organism>
<dbReference type="Pfam" id="PF00248">
    <property type="entry name" value="Aldo_ket_red"/>
    <property type="match status" value="1"/>
</dbReference>
<evidence type="ECO:0000259" key="2">
    <source>
        <dbReference type="Pfam" id="PF00248"/>
    </source>
</evidence>
<gene>
    <name evidence="3" type="ORF">FB45DRAFT_1130959</name>
</gene>
<dbReference type="InterPro" id="IPR023210">
    <property type="entry name" value="NADP_OxRdtase_dom"/>
</dbReference>
<proteinExistence type="predicted"/>
<dbReference type="Proteomes" id="UP001221142">
    <property type="component" value="Unassembled WGS sequence"/>
</dbReference>